<keyword evidence="2" id="KW-0804">Transcription</keyword>
<keyword evidence="1" id="KW-0805">Transcription regulation</keyword>
<dbReference type="InterPro" id="IPR036388">
    <property type="entry name" value="WH-like_DNA-bd_sf"/>
</dbReference>
<evidence type="ECO:0000256" key="2">
    <source>
        <dbReference type="ARBA" id="ARBA00023163"/>
    </source>
</evidence>
<sequence length="250" mass="28165">MSTSDNMLNILTLFTIQEPVLDADTICEKLNFSKPTGYRYIKDLVAHGLLQRLHGGQYTFGPRISVMDYISQQSNPIIRFSVPLMLDIVEQTEFSCCLTQFYEDYCIDIHHESHRDSNLLAYGRGRPRPIYAGAAPKIILASTAPKIQKSIYQKFSNEFQASGFADNEQEFLEKLNQVKKQGYYASKGELESHLGAIAVPIIYSNKAYPIALSVVGSVKRFNLINSETIVNILSKAAKTIEEEVKKAEQK</sequence>
<keyword evidence="5" id="KW-1185">Reference proteome</keyword>
<evidence type="ECO:0000259" key="3">
    <source>
        <dbReference type="PROSITE" id="PS51078"/>
    </source>
</evidence>
<dbReference type="InterPro" id="IPR036390">
    <property type="entry name" value="WH_DNA-bd_sf"/>
</dbReference>
<dbReference type="Gene3D" id="1.10.10.10">
    <property type="entry name" value="Winged helix-like DNA-binding domain superfamily/Winged helix DNA-binding domain"/>
    <property type="match status" value="1"/>
</dbReference>
<comment type="caution">
    <text evidence="4">The sequence shown here is derived from an EMBL/GenBank/DDBJ whole genome shotgun (WGS) entry which is preliminary data.</text>
</comment>
<dbReference type="RefSeq" id="WP_121523721.1">
    <property type="nucleotide sequence ID" value="NZ_RCHC01000026.1"/>
</dbReference>
<dbReference type="PROSITE" id="PS51078">
    <property type="entry name" value="ICLR_ED"/>
    <property type="match status" value="1"/>
</dbReference>
<dbReference type="InterPro" id="IPR050707">
    <property type="entry name" value="HTH_MetabolicPath_Reg"/>
</dbReference>
<dbReference type="Proteomes" id="UP000280271">
    <property type="component" value="Unassembled WGS sequence"/>
</dbReference>
<dbReference type="PANTHER" id="PTHR30136:SF24">
    <property type="entry name" value="HTH-TYPE TRANSCRIPTIONAL REPRESSOR ALLR"/>
    <property type="match status" value="1"/>
</dbReference>
<evidence type="ECO:0000313" key="4">
    <source>
        <dbReference type="EMBL" id="RLL17952.1"/>
    </source>
</evidence>
<accession>A0ABX9TSA7</accession>
<dbReference type="Gene3D" id="3.30.450.40">
    <property type="match status" value="1"/>
</dbReference>
<dbReference type="InterPro" id="IPR029016">
    <property type="entry name" value="GAF-like_dom_sf"/>
</dbReference>
<dbReference type="Pfam" id="PF01614">
    <property type="entry name" value="IclR_C"/>
    <property type="match status" value="1"/>
</dbReference>
<evidence type="ECO:0000313" key="5">
    <source>
        <dbReference type="Proteomes" id="UP000280271"/>
    </source>
</evidence>
<dbReference type="InterPro" id="IPR014757">
    <property type="entry name" value="Tscrpt_reg_IclR_C"/>
</dbReference>
<evidence type="ECO:0000256" key="1">
    <source>
        <dbReference type="ARBA" id="ARBA00023015"/>
    </source>
</evidence>
<dbReference type="EMBL" id="RCHC01000026">
    <property type="protein sequence ID" value="RLL17952.1"/>
    <property type="molecule type" value="Genomic_DNA"/>
</dbReference>
<dbReference type="SUPFAM" id="SSF46785">
    <property type="entry name" value="Winged helix' DNA-binding domain"/>
    <property type="match status" value="1"/>
</dbReference>
<dbReference type="SUPFAM" id="SSF55781">
    <property type="entry name" value="GAF domain-like"/>
    <property type="match status" value="1"/>
</dbReference>
<protein>
    <recommendedName>
        <fullName evidence="3">IclR-ED domain-containing protein</fullName>
    </recommendedName>
</protein>
<proteinExistence type="predicted"/>
<reference evidence="4 5" key="1">
    <citation type="submission" date="2018-09" db="EMBL/GenBank/DDBJ databases">
        <title>The draft genome of Acinetobacter sp. strains.</title>
        <authorList>
            <person name="Qin J."/>
            <person name="Feng Y."/>
            <person name="Zong Z."/>
        </authorList>
    </citation>
    <scope>NUCLEOTIDE SEQUENCE [LARGE SCALE GENOMIC DNA]</scope>
    <source>
        <strain evidence="4 5">WCHAc060005</strain>
    </source>
</reference>
<organism evidence="4 5">
    <name type="scientific">Acinetobacter chengduensis</name>
    <dbReference type="NCBI Taxonomy" id="2420890"/>
    <lineage>
        <taxon>Bacteria</taxon>
        <taxon>Pseudomonadati</taxon>
        <taxon>Pseudomonadota</taxon>
        <taxon>Gammaproteobacteria</taxon>
        <taxon>Moraxellales</taxon>
        <taxon>Moraxellaceae</taxon>
        <taxon>Acinetobacter</taxon>
    </lineage>
</organism>
<name>A0ABX9TSA7_9GAMM</name>
<feature type="domain" description="IclR-ED" evidence="3">
    <location>
        <begin position="63"/>
        <end position="246"/>
    </location>
</feature>
<dbReference type="PANTHER" id="PTHR30136">
    <property type="entry name" value="HELIX-TURN-HELIX TRANSCRIPTIONAL REGULATOR, ICLR FAMILY"/>
    <property type="match status" value="1"/>
</dbReference>
<gene>
    <name evidence="4" type="ORF">D9K81_16365</name>
</gene>